<keyword evidence="1" id="KW-1133">Transmembrane helix</keyword>
<dbReference type="InterPro" id="IPR011990">
    <property type="entry name" value="TPR-like_helical_dom_sf"/>
</dbReference>
<evidence type="ECO:0000313" key="2">
    <source>
        <dbReference type="EMBL" id="CAD7664306.1"/>
    </source>
</evidence>
<keyword evidence="1" id="KW-0472">Membrane</keyword>
<protein>
    <submittedName>
        <fullName evidence="2">Uncharacterized protein</fullName>
    </submittedName>
</protein>
<keyword evidence="3" id="KW-1185">Reference proteome</keyword>
<accession>A0A7R9R0W7</accession>
<dbReference type="PANTHER" id="PTHR45084:SF1">
    <property type="entry name" value="ERAD-ASSOCIATED E3 UBIQUITIN-PROTEIN LIGASE COMPONENT HRD3A-RELATED"/>
    <property type="match status" value="1"/>
</dbReference>
<dbReference type="Proteomes" id="UP000728032">
    <property type="component" value="Unassembled WGS sequence"/>
</dbReference>
<dbReference type="SMART" id="SM00671">
    <property type="entry name" value="SEL1"/>
    <property type="match status" value="4"/>
</dbReference>
<gene>
    <name evidence="2" type="ORF">ONB1V03_LOCUS20864</name>
</gene>
<dbReference type="GO" id="GO:0036503">
    <property type="term" value="P:ERAD pathway"/>
    <property type="evidence" value="ECO:0007669"/>
    <property type="project" value="InterPro"/>
</dbReference>
<dbReference type="EMBL" id="CAJPVJ010037501">
    <property type="protein sequence ID" value="CAG2181443.1"/>
    <property type="molecule type" value="Genomic_DNA"/>
</dbReference>
<name>A0A7R9R0W7_9ACAR</name>
<dbReference type="AlphaFoldDB" id="A0A7R9R0W7"/>
<evidence type="ECO:0000313" key="3">
    <source>
        <dbReference type="Proteomes" id="UP000728032"/>
    </source>
</evidence>
<feature type="transmembrane region" description="Helical" evidence="1">
    <location>
        <begin position="260"/>
        <end position="278"/>
    </location>
</feature>
<dbReference type="SUPFAM" id="SSF81901">
    <property type="entry name" value="HCP-like"/>
    <property type="match status" value="2"/>
</dbReference>
<dbReference type="Pfam" id="PF08238">
    <property type="entry name" value="Sel1"/>
    <property type="match status" value="5"/>
</dbReference>
<organism evidence="2">
    <name type="scientific">Oppiella nova</name>
    <dbReference type="NCBI Taxonomy" id="334625"/>
    <lineage>
        <taxon>Eukaryota</taxon>
        <taxon>Metazoa</taxon>
        <taxon>Ecdysozoa</taxon>
        <taxon>Arthropoda</taxon>
        <taxon>Chelicerata</taxon>
        <taxon>Arachnida</taxon>
        <taxon>Acari</taxon>
        <taxon>Acariformes</taxon>
        <taxon>Sarcoptiformes</taxon>
        <taxon>Oribatida</taxon>
        <taxon>Brachypylina</taxon>
        <taxon>Oppioidea</taxon>
        <taxon>Oppiidae</taxon>
        <taxon>Oppiella</taxon>
    </lineage>
</organism>
<dbReference type="EMBL" id="OC952326">
    <property type="protein sequence ID" value="CAD7664306.1"/>
    <property type="molecule type" value="Genomic_DNA"/>
</dbReference>
<dbReference type="OrthoDB" id="7418568at2759"/>
<proteinExistence type="predicted"/>
<keyword evidence="1" id="KW-0812">Transmembrane</keyword>
<dbReference type="Gene3D" id="1.25.40.10">
    <property type="entry name" value="Tetratricopeptide repeat domain"/>
    <property type="match status" value="2"/>
</dbReference>
<feature type="non-terminal residue" evidence="2">
    <location>
        <position position="1"/>
    </location>
</feature>
<dbReference type="InterPro" id="IPR006597">
    <property type="entry name" value="Sel1-like"/>
</dbReference>
<sequence length="279" mass="31694">QGWVEGIVNLGLMYMNGLGVARDYRRAIRFFTLALQSQHLLAIYHLGQLFGGGHGVAISCRTAVSHFKSVAERGVWSRELTEADNHYKNNKVLQAFMKYAFLSDMGYESAQSNSAFILENKPIDGLDIDGYKRQSLAVKYWTQSAAQGLSFSRIKVGDYHYYGMGTPVNYGLAAQYYRKASELRFSSQALFNLGFLHEKGLGVHRNTKMALIYYDMSAQVDSDAKVAVFLAKHKLKATQQLQTFLSFIDLRKYFGNKWDLVLIFVLFIAMTFAVYFKLK</sequence>
<dbReference type="InterPro" id="IPR044623">
    <property type="entry name" value="HRD3"/>
</dbReference>
<reference evidence="2" key="1">
    <citation type="submission" date="2020-11" db="EMBL/GenBank/DDBJ databases">
        <authorList>
            <person name="Tran Van P."/>
        </authorList>
    </citation>
    <scope>NUCLEOTIDE SEQUENCE</scope>
</reference>
<evidence type="ECO:0000256" key="1">
    <source>
        <dbReference type="SAM" id="Phobius"/>
    </source>
</evidence>
<dbReference type="PANTHER" id="PTHR45084">
    <property type="entry name" value="ERAD-ASSOCIATED E3 UBIQUITIN-PROTEIN LIGASE COMPONENT HRD3A-RELATED"/>
    <property type="match status" value="1"/>
</dbReference>